<evidence type="ECO:0000256" key="2">
    <source>
        <dbReference type="ARBA" id="ARBA00022723"/>
    </source>
</evidence>
<dbReference type="EMBL" id="JBHUDY010000001">
    <property type="protein sequence ID" value="MFD1611508.1"/>
    <property type="molecule type" value="Genomic_DNA"/>
</dbReference>
<dbReference type="InterPro" id="IPR003819">
    <property type="entry name" value="TauD/TfdA-like"/>
</dbReference>
<comment type="caution">
    <text evidence="8">The sequence shown here is derived from an EMBL/GenBank/DDBJ whole genome shotgun (WGS) entry which is preliminary data.</text>
</comment>
<keyword evidence="5" id="KW-0408">Iron</keyword>
<dbReference type="SUPFAM" id="SSF51197">
    <property type="entry name" value="Clavaminate synthase-like"/>
    <property type="match status" value="1"/>
</dbReference>
<evidence type="ECO:0000313" key="9">
    <source>
        <dbReference type="Proteomes" id="UP001597115"/>
    </source>
</evidence>
<protein>
    <submittedName>
        <fullName evidence="8">TauD/TfdA dioxygenase family protein</fullName>
    </submittedName>
</protein>
<dbReference type="Proteomes" id="UP001597115">
    <property type="component" value="Unassembled WGS sequence"/>
</dbReference>
<feature type="domain" description="TauD/TfdA-like" evidence="7">
    <location>
        <begin position="4"/>
        <end position="270"/>
    </location>
</feature>
<evidence type="ECO:0000256" key="3">
    <source>
        <dbReference type="ARBA" id="ARBA00022964"/>
    </source>
</evidence>
<proteinExistence type="inferred from homology"/>
<dbReference type="PANTHER" id="PTHR43779">
    <property type="entry name" value="DIOXYGENASE RV0097-RELATED"/>
    <property type="match status" value="1"/>
</dbReference>
<comment type="similarity">
    <text evidence="1">Belongs to the TfdA dioxygenase family.</text>
</comment>
<dbReference type="RefSeq" id="WP_380888098.1">
    <property type="nucleotide sequence ID" value="NZ_JBHUDY010000001.1"/>
</dbReference>
<evidence type="ECO:0000256" key="6">
    <source>
        <dbReference type="SAM" id="MobiDB-lite"/>
    </source>
</evidence>
<evidence type="ECO:0000313" key="8">
    <source>
        <dbReference type="EMBL" id="MFD1611508.1"/>
    </source>
</evidence>
<reference evidence="9" key="1">
    <citation type="journal article" date="2019" name="Int. J. Syst. Evol. Microbiol.">
        <title>The Global Catalogue of Microorganisms (GCM) 10K type strain sequencing project: providing services to taxonomists for standard genome sequencing and annotation.</title>
        <authorList>
            <consortium name="The Broad Institute Genomics Platform"/>
            <consortium name="The Broad Institute Genome Sequencing Center for Infectious Disease"/>
            <person name="Wu L."/>
            <person name="Ma J."/>
        </authorList>
    </citation>
    <scope>NUCLEOTIDE SEQUENCE [LARGE SCALE GENOMIC DNA]</scope>
    <source>
        <strain evidence="9">CGMCC 1.16275</strain>
    </source>
</reference>
<keyword evidence="9" id="KW-1185">Reference proteome</keyword>
<dbReference type="InterPro" id="IPR051178">
    <property type="entry name" value="TfdA_dioxygenase"/>
</dbReference>
<dbReference type="GO" id="GO:0051213">
    <property type="term" value="F:dioxygenase activity"/>
    <property type="evidence" value="ECO:0007669"/>
    <property type="project" value="UniProtKB-KW"/>
</dbReference>
<dbReference type="InterPro" id="IPR042098">
    <property type="entry name" value="TauD-like_sf"/>
</dbReference>
<keyword evidence="2" id="KW-0479">Metal-binding</keyword>
<evidence type="ECO:0000256" key="4">
    <source>
        <dbReference type="ARBA" id="ARBA00023002"/>
    </source>
</evidence>
<dbReference type="Pfam" id="PF02668">
    <property type="entry name" value="TauD"/>
    <property type="match status" value="1"/>
</dbReference>
<name>A0ABW4I251_9SPHN</name>
<accession>A0ABW4I251</accession>
<evidence type="ECO:0000256" key="5">
    <source>
        <dbReference type="ARBA" id="ARBA00023004"/>
    </source>
</evidence>
<sequence>MKMDIEPIKPAIGARIHVDRADFTRPELAEQCAELLEKRQVLVFPRLNASDEEQLAFTDSLGGRINLTGESAGDSPDVYNVTLDPKLNKFPATVLSTFFYHMDGLVGKRDMTPPKATVLSGRVVPAEGGDTEFASTYAAYEHLPQSEKDAFEELQVEHSMYAGCRNFLDQLPQEHVEMIKGLPVNTHPLVWKHDSGRKSLVIGLTADKVVGMEPAEGRALLARLTEWAGQPDFSYKHTWEVGDLVIWDNPGTLHRARPYDKSSGRSMHRTSVAGHEMVK</sequence>
<keyword evidence="3 8" id="KW-0223">Dioxygenase</keyword>
<feature type="region of interest" description="Disordered" evidence="6">
    <location>
        <begin position="258"/>
        <end position="279"/>
    </location>
</feature>
<evidence type="ECO:0000259" key="7">
    <source>
        <dbReference type="Pfam" id="PF02668"/>
    </source>
</evidence>
<gene>
    <name evidence="8" type="ORF">ACFSCW_06810</name>
</gene>
<evidence type="ECO:0000256" key="1">
    <source>
        <dbReference type="ARBA" id="ARBA00005896"/>
    </source>
</evidence>
<keyword evidence="4" id="KW-0560">Oxidoreductase</keyword>
<dbReference type="Gene3D" id="3.60.130.10">
    <property type="entry name" value="Clavaminate synthase-like"/>
    <property type="match status" value="1"/>
</dbReference>
<dbReference type="PANTHER" id="PTHR43779:SF3">
    <property type="entry name" value="(3R)-3-[(CARBOXYMETHYL)AMINO]FATTY ACID OXYGENASE_DECARBOXYLASE"/>
    <property type="match status" value="1"/>
</dbReference>
<organism evidence="8 9">
    <name type="scientific">Sphingomonas tabacisoli</name>
    <dbReference type="NCBI Taxonomy" id="2249466"/>
    <lineage>
        <taxon>Bacteria</taxon>
        <taxon>Pseudomonadati</taxon>
        <taxon>Pseudomonadota</taxon>
        <taxon>Alphaproteobacteria</taxon>
        <taxon>Sphingomonadales</taxon>
        <taxon>Sphingomonadaceae</taxon>
        <taxon>Sphingomonas</taxon>
    </lineage>
</organism>